<reference evidence="3" key="1">
    <citation type="journal article" date="2015" name="Nat. Genet.">
        <title>The genome and transcriptome of the zoonotic hookworm Ancylostoma ceylanicum identify infection-specific gene families.</title>
        <authorList>
            <person name="Schwarz E.M."/>
            <person name="Hu Y."/>
            <person name="Antoshechkin I."/>
            <person name="Miller M.M."/>
            <person name="Sternberg P.W."/>
            <person name="Aroian R.V."/>
        </authorList>
    </citation>
    <scope>NUCLEOTIDE SEQUENCE</scope>
    <source>
        <strain evidence="3">HY135</strain>
    </source>
</reference>
<evidence type="ECO:0000256" key="1">
    <source>
        <dbReference type="SAM" id="MobiDB-lite"/>
    </source>
</evidence>
<dbReference type="EMBL" id="JARK01000256">
    <property type="protein sequence ID" value="EYC39446.1"/>
    <property type="molecule type" value="Genomic_DNA"/>
</dbReference>
<keyword evidence="3" id="KW-1185">Reference proteome</keyword>
<proteinExistence type="predicted"/>
<feature type="region of interest" description="Disordered" evidence="1">
    <location>
        <begin position="47"/>
        <end position="67"/>
    </location>
</feature>
<dbReference type="AlphaFoldDB" id="A0A016WIK1"/>
<name>A0A016WIK1_9BILA</name>
<protein>
    <submittedName>
        <fullName evidence="2">Uncharacterized protein</fullName>
    </submittedName>
</protein>
<evidence type="ECO:0000313" key="3">
    <source>
        <dbReference type="Proteomes" id="UP000024635"/>
    </source>
</evidence>
<gene>
    <name evidence="2" type="primary">Acey_s0656.g1226</name>
    <name evidence="2" type="ORF">Y032_0656g1226</name>
</gene>
<dbReference type="Proteomes" id="UP000024635">
    <property type="component" value="Unassembled WGS sequence"/>
</dbReference>
<feature type="compositionally biased region" description="Basic and acidic residues" evidence="1">
    <location>
        <begin position="58"/>
        <end position="67"/>
    </location>
</feature>
<sequence>MERADRGILVVITIQTSAIATQPPRNPDHENTKIWLTTAHSTVRQMIERGRPSIGARSARERSAASP</sequence>
<evidence type="ECO:0000313" key="2">
    <source>
        <dbReference type="EMBL" id="EYC39446.1"/>
    </source>
</evidence>
<organism evidence="2 3">
    <name type="scientific">Ancylostoma ceylanicum</name>
    <dbReference type="NCBI Taxonomy" id="53326"/>
    <lineage>
        <taxon>Eukaryota</taxon>
        <taxon>Metazoa</taxon>
        <taxon>Ecdysozoa</taxon>
        <taxon>Nematoda</taxon>
        <taxon>Chromadorea</taxon>
        <taxon>Rhabditida</taxon>
        <taxon>Rhabditina</taxon>
        <taxon>Rhabditomorpha</taxon>
        <taxon>Strongyloidea</taxon>
        <taxon>Ancylostomatidae</taxon>
        <taxon>Ancylostomatinae</taxon>
        <taxon>Ancylostoma</taxon>
    </lineage>
</organism>
<accession>A0A016WIK1</accession>
<comment type="caution">
    <text evidence="2">The sequence shown here is derived from an EMBL/GenBank/DDBJ whole genome shotgun (WGS) entry which is preliminary data.</text>
</comment>